<dbReference type="InterPro" id="IPR035994">
    <property type="entry name" value="Nucleoside_phosphorylase_sf"/>
</dbReference>
<dbReference type="PANTHER" id="PTHR43691">
    <property type="entry name" value="URIDINE PHOSPHORYLASE"/>
    <property type="match status" value="1"/>
</dbReference>
<dbReference type="GO" id="GO:0006218">
    <property type="term" value="P:uridine catabolic process"/>
    <property type="evidence" value="ECO:0007669"/>
    <property type="project" value="TreeGrafter"/>
</dbReference>
<comment type="catalytic activity">
    <reaction evidence="3">
        <text>uridine + phosphate = alpha-D-ribose 1-phosphate + uracil</text>
        <dbReference type="Rhea" id="RHEA:24388"/>
        <dbReference type="ChEBI" id="CHEBI:16704"/>
        <dbReference type="ChEBI" id="CHEBI:17568"/>
        <dbReference type="ChEBI" id="CHEBI:43474"/>
        <dbReference type="ChEBI" id="CHEBI:57720"/>
        <dbReference type="EC" id="2.4.2.3"/>
    </reaction>
</comment>
<name>A0A3M8CJH4_9BACL</name>
<dbReference type="GO" id="GO:0005829">
    <property type="term" value="C:cytosol"/>
    <property type="evidence" value="ECO:0007669"/>
    <property type="project" value="TreeGrafter"/>
</dbReference>
<evidence type="ECO:0000313" key="5">
    <source>
        <dbReference type="EMBL" id="RNB75844.1"/>
    </source>
</evidence>
<dbReference type="AlphaFoldDB" id="A0A3M8CJH4"/>
<organism evidence="5 6">
    <name type="scientific">Brevibacillus invocatus</name>
    <dbReference type="NCBI Taxonomy" id="173959"/>
    <lineage>
        <taxon>Bacteria</taxon>
        <taxon>Bacillati</taxon>
        <taxon>Bacillota</taxon>
        <taxon>Bacilli</taxon>
        <taxon>Bacillales</taxon>
        <taxon>Paenibacillaceae</taxon>
        <taxon>Brevibacillus</taxon>
    </lineage>
</organism>
<dbReference type="GO" id="GO:0004850">
    <property type="term" value="F:uridine phosphorylase activity"/>
    <property type="evidence" value="ECO:0007669"/>
    <property type="project" value="UniProtKB-EC"/>
</dbReference>
<dbReference type="SUPFAM" id="SSF53167">
    <property type="entry name" value="Purine and uridine phosphorylases"/>
    <property type="match status" value="1"/>
</dbReference>
<evidence type="ECO:0000256" key="2">
    <source>
        <dbReference type="ARBA" id="ARBA00021980"/>
    </source>
</evidence>
<dbReference type="EC" id="2.4.2.3" evidence="1"/>
<dbReference type="Proteomes" id="UP000282028">
    <property type="component" value="Unassembled WGS sequence"/>
</dbReference>
<dbReference type="EMBL" id="RHHR01000009">
    <property type="protein sequence ID" value="RNB75844.1"/>
    <property type="molecule type" value="Genomic_DNA"/>
</dbReference>
<evidence type="ECO:0000256" key="1">
    <source>
        <dbReference type="ARBA" id="ARBA00011888"/>
    </source>
</evidence>
<reference evidence="5 6" key="1">
    <citation type="submission" date="2018-10" db="EMBL/GenBank/DDBJ databases">
        <title>Phylogenomics of Brevibacillus.</title>
        <authorList>
            <person name="Dunlap C."/>
        </authorList>
    </citation>
    <scope>NUCLEOTIDE SEQUENCE [LARGE SCALE GENOMIC DNA]</scope>
    <source>
        <strain evidence="5 6">JCM 12215</strain>
    </source>
</reference>
<dbReference type="Pfam" id="PF01048">
    <property type="entry name" value="PNP_UDP_1"/>
    <property type="match status" value="1"/>
</dbReference>
<dbReference type="InterPro" id="IPR000845">
    <property type="entry name" value="Nucleoside_phosphorylase_d"/>
</dbReference>
<gene>
    <name evidence="5" type="ORF">EDM52_05375</name>
</gene>
<evidence type="ECO:0000256" key="3">
    <source>
        <dbReference type="ARBA" id="ARBA00048447"/>
    </source>
</evidence>
<dbReference type="OrthoDB" id="9772602at2"/>
<keyword evidence="6" id="KW-1185">Reference proteome</keyword>
<accession>A0A3M8CJH4</accession>
<evidence type="ECO:0000313" key="6">
    <source>
        <dbReference type="Proteomes" id="UP000282028"/>
    </source>
</evidence>
<protein>
    <recommendedName>
        <fullName evidence="2">Uridine phosphorylase</fullName>
        <ecNumber evidence="1">2.4.2.3</ecNumber>
    </recommendedName>
</protein>
<dbReference type="Gene3D" id="3.40.50.1580">
    <property type="entry name" value="Nucleoside phosphorylase domain"/>
    <property type="match status" value="1"/>
</dbReference>
<dbReference type="CDD" id="cd17767">
    <property type="entry name" value="UP_EcUdp-like"/>
    <property type="match status" value="1"/>
</dbReference>
<proteinExistence type="predicted"/>
<evidence type="ECO:0000259" key="4">
    <source>
        <dbReference type="Pfam" id="PF01048"/>
    </source>
</evidence>
<dbReference type="RefSeq" id="WP_122908001.1">
    <property type="nucleotide sequence ID" value="NZ_CBCSBE010000004.1"/>
</dbReference>
<dbReference type="PANTHER" id="PTHR43691:SF11">
    <property type="entry name" value="FI09636P-RELATED"/>
    <property type="match status" value="1"/>
</dbReference>
<comment type="caution">
    <text evidence="5">The sequence shown here is derived from an EMBL/GenBank/DDBJ whole genome shotgun (WGS) entry which is preliminary data.</text>
</comment>
<feature type="domain" description="Nucleoside phosphorylase" evidence="4">
    <location>
        <begin position="14"/>
        <end position="236"/>
    </location>
</feature>
<sequence>MLTNLKVDPEQLPKRIIVCGDPKRAALIASKLTDYRSVGENREYHSYAGTWKGVEVAVVSHGVGSPGAAVCFEELAKGGAQVMIRVGTAGSYQKEITPGSLVISSSVARQDGLTSQLVPAGFPAVADRHVVEALAQAANKHEANLKVAEGITLTLDVFYNGVLEFPHKLYQKAGVLAVEMENSALFVICALRGVKAGSILAIDGYADADLLESYNPHTEEMAKAIEAEASIALDAVIQVEI</sequence>